<feature type="transmembrane region" description="Helical" evidence="7">
    <location>
        <begin position="151"/>
        <end position="183"/>
    </location>
</feature>
<dbReference type="InterPro" id="IPR014047">
    <property type="entry name" value="Chr_Tranpt_l_chain"/>
</dbReference>
<dbReference type="InterPro" id="IPR003370">
    <property type="entry name" value="Chromate_transpt"/>
</dbReference>
<dbReference type="GO" id="GO:0005886">
    <property type="term" value="C:plasma membrane"/>
    <property type="evidence" value="ECO:0007669"/>
    <property type="project" value="UniProtKB-SubCell"/>
</dbReference>
<evidence type="ECO:0000313" key="9">
    <source>
        <dbReference type="Proteomes" id="UP000000787"/>
    </source>
</evidence>
<reference evidence="8 9" key="1">
    <citation type="journal article" date="2011" name="Stand. Genomic Sci.">
        <title>Complete genome sequence of the filamentous gliding predatory bacterium Herpetosiphon aurantiacus type strain (114-95(T)).</title>
        <authorList>
            <person name="Kiss H."/>
            <person name="Nett M."/>
            <person name="Domin N."/>
            <person name="Martin K."/>
            <person name="Maresca J.A."/>
            <person name="Copeland A."/>
            <person name="Lapidus A."/>
            <person name="Lucas S."/>
            <person name="Berry K.W."/>
            <person name="Glavina Del Rio T."/>
            <person name="Dalin E."/>
            <person name="Tice H."/>
            <person name="Pitluck S."/>
            <person name="Richardson P."/>
            <person name="Bruce D."/>
            <person name="Goodwin L."/>
            <person name="Han C."/>
            <person name="Detter J.C."/>
            <person name="Schmutz J."/>
            <person name="Brettin T."/>
            <person name="Land M."/>
            <person name="Hauser L."/>
            <person name="Kyrpides N.C."/>
            <person name="Ivanova N."/>
            <person name="Goker M."/>
            <person name="Woyke T."/>
            <person name="Klenk H.P."/>
            <person name="Bryant D.A."/>
        </authorList>
    </citation>
    <scope>NUCLEOTIDE SEQUENCE [LARGE SCALE GENOMIC DNA]</scope>
    <source>
        <strain evidence="9">ATCC 23779 / DSM 785 / 114-95</strain>
    </source>
</reference>
<comment type="similarity">
    <text evidence="2">Belongs to the chromate ion transporter (CHR) (TC 2.A.51) family.</text>
</comment>
<evidence type="ECO:0000256" key="6">
    <source>
        <dbReference type="ARBA" id="ARBA00023136"/>
    </source>
</evidence>
<protein>
    <submittedName>
        <fullName evidence="8">Chromate transporter, chromate ion transporter (CHR) family</fullName>
    </submittedName>
</protein>
<keyword evidence="3" id="KW-1003">Cell membrane</keyword>
<dbReference type="PIRSF" id="PIRSF004810">
    <property type="entry name" value="ChrA"/>
    <property type="match status" value="1"/>
</dbReference>
<keyword evidence="6 7" id="KW-0472">Membrane</keyword>
<name>A9AUV7_HERA2</name>
<organism evidence="8 9">
    <name type="scientific">Herpetosiphon aurantiacus (strain ATCC 23779 / DSM 785 / 114-95)</name>
    <dbReference type="NCBI Taxonomy" id="316274"/>
    <lineage>
        <taxon>Bacteria</taxon>
        <taxon>Bacillati</taxon>
        <taxon>Chloroflexota</taxon>
        <taxon>Chloroflexia</taxon>
        <taxon>Herpetosiphonales</taxon>
        <taxon>Herpetosiphonaceae</taxon>
        <taxon>Herpetosiphon</taxon>
    </lineage>
</organism>
<dbReference type="InParanoid" id="A9AUV7"/>
<evidence type="ECO:0000256" key="2">
    <source>
        <dbReference type="ARBA" id="ARBA00005262"/>
    </source>
</evidence>
<dbReference type="Pfam" id="PF02417">
    <property type="entry name" value="Chromate_transp"/>
    <property type="match status" value="2"/>
</dbReference>
<evidence type="ECO:0000256" key="5">
    <source>
        <dbReference type="ARBA" id="ARBA00022989"/>
    </source>
</evidence>
<dbReference type="HOGENOM" id="CLU_018106_0_0_0"/>
<dbReference type="BioCyc" id="HAUR316274:GHYA-3953-MONOMER"/>
<dbReference type="GO" id="GO:0015109">
    <property type="term" value="F:chromate transmembrane transporter activity"/>
    <property type="evidence" value="ECO:0007669"/>
    <property type="project" value="InterPro"/>
</dbReference>
<feature type="transmembrane region" description="Helical" evidence="7">
    <location>
        <begin position="283"/>
        <end position="305"/>
    </location>
</feature>
<dbReference type="KEGG" id="hau:Haur_3911"/>
<comment type="subcellular location">
    <subcellularLocation>
        <location evidence="1">Cell membrane</location>
        <topology evidence="1">Multi-pass membrane protein</topology>
    </subcellularLocation>
</comment>
<dbReference type="eggNOG" id="COG2059">
    <property type="taxonomic scope" value="Bacteria"/>
</dbReference>
<feature type="transmembrane region" description="Helical" evidence="7">
    <location>
        <begin position="195"/>
        <end position="217"/>
    </location>
</feature>
<dbReference type="AlphaFoldDB" id="A9AUV7"/>
<evidence type="ECO:0000256" key="7">
    <source>
        <dbReference type="SAM" id="Phobius"/>
    </source>
</evidence>
<keyword evidence="4 7" id="KW-0812">Transmembrane</keyword>
<dbReference type="PANTHER" id="PTHR33567:SF3">
    <property type="entry name" value="CHROMATE ION TRANSPORTER (EUROFUNG)"/>
    <property type="match status" value="1"/>
</dbReference>
<evidence type="ECO:0000256" key="1">
    <source>
        <dbReference type="ARBA" id="ARBA00004651"/>
    </source>
</evidence>
<feature type="transmembrane region" description="Helical" evidence="7">
    <location>
        <begin position="369"/>
        <end position="387"/>
    </location>
</feature>
<keyword evidence="5 7" id="KW-1133">Transmembrane helix</keyword>
<evidence type="ECO:0000256" key="4">
    <source>
        <dbReference type="ARBA" id="ARBA00022692"/>
    </source>
</evidence>
<evidence type="ECO:0000256" key="3">
    <source>
        <dbReference type="ARBA" id="ARBA00022475"/>
    </source>
</evidence>
<feature type="transmembrane region" description="Helical" evidence="7">
    <location>
        <begin position="256"/>
        <end position="277"/>
    </location>
</feature>
<feature type="transmembrane region" description="Helical" evidence="7">
    <location>
        <begin position="344"/>
        <end position="362"/>
    </location>
</feature>
<dbReference type="PANTHER" id="PTHR33567">
    <property type="entry name" value="CHROMATE ION TRANSPORTER (EUROFUNG)"/>
    <property type="match status" value="1"/>
</dbReference>
<feature type="transmembrane region" description="Helical" evidence="7">
    <location>
        <begin position="117"/>
        <end position="139"/>
    </location>
</feature>
<dbReference type="Proteomes" id="UP000000787">
    <property type="component" value="Chromosome"/>
</dbReference>
<keyword evidence="9" id="KW-1185">Reference proteome</keyword>
<gene>
    <name evidence="8" type="ordered locus">Haur_3911</name>
</gene>
<sequence>MADAPGSVGPPQESYLRLFLRFLRFGLLAWGGPVAQIAMIRQELVEEEQWIEREHFNRVLAVYQALPGPEAHELCVYFGMVARGRIGAVLAGLGFMLPGFVLMLLLSWAYVAYGITAVGIGAILFGFKPAVAALIIRAVHRIGEHALTNRWLWAIALGAGIATLLRVHFIAILLLAGVMYWLLQKPQLGRTRLHSSWVPLLAVAILAAPSVLSLFGYGLRTGLLTFGGAYTAIPFLQHDAVTVGGWMTNEQFIDGVALSGILPAPLIIFSTFVGYLGGGFAGALALTAGTFLPAFLFTIVGHHWLERIIANAATHAFLDGITAAVVGLITVTTSQLIFDAWPREVAPAVLALAIAALSLWVLYRSKAKWVTAAVVLGSGALGLLSLLI</sequence>
<dbReference type="EMBL" id="CP000875">
    <property type="protein sequence ID" value="ABX06545.1"/>
    <property type="molecule type" value="Genomic_DNA"/>
</dbReference>
<feature type="transmembrane region" description="Helical" evidence="7">
    <location>
        <begin position="317"/>
        <end position="338"/>
    </location>
</feature>
<feature type="transmembrane region" description="Helical" evidence="7">
    <location>
        <begin position="88"/>
        <end position="111"/>
    </location>
</feature>
<proteinExistence type="inferred from homology"/>
<evidence type="ECO:0000313" key="8">
    <source>
        <dbReference type="EMBL" id="ABX06545.1"/>
    </source>
</evidence>
<accession>A9AUV7</accession>
<dbReference type="NCBIfam" id="TIGR00937">
    <property type="entry name" value="2A51"/>
    <property type="match status" value="1"/>
</dbReference>